<feature type="compositionally biased region" description="Polar residues" evidence="1">
    <location>
        <begin position="214"/>
        <end position="224"/>
    </location>
</feature>
<organism evidence="2 3">
    <name type="scientific">Mycena maculata</name>
    <dbReference type="NCBI Taxonomy" id="230809"/>
    <lineage>
        <taxon>Eukaryota</taxon>
        <taxon>Fungi</taxon>
        <taxon>Dikarya</taxon>
        <taxon>Basidiomycota</taxon>
        <taxon>Agaricomycotina</taxon>
        <taxon>Agaricomycetes</taxon>
        <taxon>Agaricomycetidae</taxon>
        <taxon>Agaricales</taxon>
        <taxon>Marasmiineae</taxon>
        <taxon>Mycenaceae</taxon>
        <taxon>Mycena</taxon>
    </lineage>
</organism>
<dbReference type="EMBL" id="JARJLG010000200">
    <property type="protein sequence ID" value="KAJ7729077.1"/>
    <property type="molecule type" value="Genomic_DNA"/>
</dbReference>
<dbReference type="AlphaFoldDB" id="A0AAD7HX48"/>
<name>A0AAD7HX48_9AGAR</name>
<dbReference type="Proteomes" id="UP001215280">
    <property type="component" value="Unassembled WGS sequence"/>
</dbReference>
<accession>A0AAD7HX48</accession>
<evidence type="ECO:0000256" key="1">
    <source>
        <dbReference type="SAM" id="MobiDB-lite"/>
    </source>
</evidence>
<feature type="region of interest" description="Disordered" evidence="1">
    <location>
        <begin position="199"/>
        <end position="231"/>
    </location>
</feature>
<protein>
    <submittedName>
        <fullName evidence="2">Uncharacterized protein</fullName>
    </submittedName>
</protein>
<sequence length="231" mass="24986">MCPTNPLLERRVGRISWYRTIEGGGRRLWGGRESGKKVQLRSIDDGLGGVTDISYETKASIVATQSVHSDSSSDTLVRDQLNLVGTNLELNVELPTTSDGPCLRSSKTAYKAEGVDTDRPLSSILSPVIPTAWEEFTLNGLSTPLPNPSMTVPAMSRMSVNLNFKRAVVARAQTIHTSSPPNSTATPPLYPHARHRKDADMYAPPSSLGETHADPSSFNRSTCPASKIQLA</sequence>
<evidence type="ECO:0000313" key="3">
    <source>
        <dbReference type="Proteomes" id="UP001215280"/>
    </source>
</evidence>
<proteinExistence type="predicted"/>
<evidence type="ECO:0000313" key="2">
    <source>
        <dbReference type="EMBL" id="KAJ7729077.1"/>
    </source>
</evidence>
<comment type="caution">
    <text evidence="2">The sequence shown here is derived from an EMBL/GenBank/DDBJ whole genome shotgun (WGS) entry which is preliminary data.</text>
</comment>
<keyword evidence="3" id="KW-1185">Reference proteome</keyword>
<gene>
    <name evidence="2" type="ORF">DFH07DRAFT_945646</name>
</gene>
<reference evidence="2" key="1">
    <citation type="submission" date="2023-03" db="EMBL/GenBank/DDBJ databases">
        <title>Massive genome expansion in bonnet fungi (Mycena s.s.) driven by repeated elements and novel gene families across ecological guilds.</title>
        <authorList>
            <consortium name="Lawrence Berkeley National Laboratory"/>
            <person name="Harder C.B."/>
            <person name="Miyauchi S."/>
            <person name="Viragh M."/>
            <person name="Kuo A."/>
            <person name="Thoen E."/>
            <person name="Andreopoulos B."/>
            <person name="Lu D."/>
            <person name="Skrede I."/>
            <person name="Drula E."/>
            <person name="Henrissat B."/>
            <person name="Morin E."/>
            <person name="Kohler A."/>
            <person name="Barry K."/>
            <person name="LaButti K."/>
            <person name="Morin E."/>
            <person name="Salamov A."/>
            <person name="Lipzen A."/>
            <person name="Mereny Z."/>
            <person name="Hegedus B."/>
            <person name="Baldrian P."/>
            <person name="Stursova M."/>
            <person name="Weitz H."/>
            <person name="Taylor A."/>
            <person name="Grigoriev I.V."/>
            <person name="Nagy L.G."/>
            <person name="Martin F."/>
            <person name="Kauserud H."/>
        </authorList>
    </citation>
    <scope>NUCLEOTIDE SEQUENCE</scope>
    <source>
        <strain evidence="2">CBHHK188m</strain>
    </source>
</reference>